<dbReference type="EMBL" id="JABFBC010000001">
    <property type="protein sequence ID" value="NNU80174.1"/>
    <property type="molecule type" value="Genomic_DNA"/>
</dbReference>
<name>A0A849L1P3_9RHOB</name>
<dbReference type="Pfam" id="PF14137">
    <property type="entry name" value="DUF4304"/>
    <property type="match status" value="1"/>
</dbReference>
<organism evidence="1 2">
    <name type="scientific">Halovulum dunhuangense</name>
    <dbReference type="NCBI Taxonomy" id="1505036"/>
    <lineage>
        <taxon>Bacteria</taxon>
        <taxon>Pseudomonadati</taxon>
        <taxon>Pseudomonadota</taxon>
        <taxon>Alphaproteobacteria</taxon>
        <taxon>Rhodobacterales</taxon>
        <taxon>Paracoccaceae</taxon>
        <taxon>Halovulum</taxon>
    </lineage>
</organism>
<comment type="caution">
    <text evidence="1">The sequence shown here is derived from an EMBL/GenBank/DDBJ whole genome shotgun (WGS) entry which is preliminary data.</text>
</comment>
<dbReference type="RefSeq" id="WP_171323704.1">
    <property type="nucleotide sequence ID" value="NZ_JABFBC010000001.1"/>
</dbReference>
<evidence type="ECO:0000313" key="2">
    <source>
        <dbReference type="Proteomes" id="UP000572377"/>
    </source>
</evidence>
<protein>
    <submittedName>
        <fullName evidence="1">DUF4304 domain-containing protein</fullName>
    </submittedName>
</protein>
<proteinExistence type="predicted"/>
<dbReference type="AlphaFoldDB" id="A0A849L1P3"/>
<sequence length="128" mass="14474">MAPTGPFQRLDEGALDLAARAHGFTRRAGRNWVRQTADFIQLLNLQHSQWAPEDRYLNFALWPLALGMPPSLSERRFLFRTRADVPGASDLDEFFAVIDGLRSLAQLRDALGMRRISGLVSKDLRPLL</sequence>
<evidence type="ECO:0000313" key="1">
    <source>
        <dbReference type="EMBL" id="NNU80174.1"/>
    </source>
</evidence>
<dbReference type="InterPro" id="IPR025412">
    <property type="entry name" value="DUF4304"/>
</dbReference>
<gene>
    <name evidence="1" type="ORF">HMH01_06950</name>
</gene>
<dbReference type="Proteomes" id="UP000572377">
    <property type="component" value="Unassembled WGS sequence"/>
</dbReference>
<keyword evidence="2" id="KW-1185">Reference proteome</keyword>
<reference evidence="1 2" key="1">
    <citation type="submission" date="2020-05" db="EMBL/GenBank/DDBJ databases">
        <title>Gimesia benthica sp. nov., a novel planctomycete isolated from a deep-sea water sample of the Northwest Indian Ocean.</title>
        <authorList>
            <person name="Wang J."/>
            <person name="Ruan C."/>
            <person name="Song L."/>
            <person name="Zhu Y."/>
            <person name="Li A."/>
            <person name="Zheng X."/>
            <person name="Wang L."/>
            <person name="Lu Z."/>
            <person name="Huang Y."/>
            <person name="Du W."/>
            <person name="Zhou Y."/>
            <person name="Huang L."/>
            <person name="Dai X."/>
        </authorList>
    </citation>
    <scope>NUCLEOTIDE SEQUENCE [LARGE SCALE GENOMIC DNA]</scope>
    <source>
        <strain evidence="1 2">YYQ-30</strain>
    </source>
</reference>
<accession>A0A849L1P3</accession>